<keyword evidence="3 5" id="KW-0687">Ribonucleoprotein</keyword>
<dbReference type="GO" id="GO:0019843">
    <property type="term" value="F:rRNA binding"/>
    <property type="evidence" value="ECO:0007669"/>
    <property type="project" value="UniProtKB-UniRule"/>
</dbReference>
<dbReference type="InterPro" id="IPR057264">
    <property type="entry name" value="Ribosomal_uL24_C"/>
</dbReference>
<dbReference type="KEGG" id="taci:TDSAC_0492"/>
<reference evidence="8 9" key="1">
    <citation type="submission" date="2017-04" db="EMBL/GenBank/DDBJ databases">
        <title>Genomic insights into metabolism of Thermodesulfobium acidiphilum.</title>
        <authorList>
            <person name="Toshchakov S.V."/>
            <person name="Frolov E.N."/>
            <person name="Kublanov I.V."/>
            <person name="Samarov N.I."/>
            <person name="Novikov A."/>
            <person name="Lebedinsky A.V."/>
            <person name="Bonch-Osmolovskaya E.A."/>
            <person name="Chernyh N.A."/>
        </authorList>
    </citation>
    <scope>NUCLEOTIDE SEQUENCE [LARGE SCALE GENOMIC DNA]</scope>
    <source>
        <strain evidence="8 9">3127-1</strain>
    </source>
</reference>
<comment type="subunit">
    <text evidence="5">Part of the 50S ribosomal subunit.</text>
</comment>
<evidence type="ECO:0000256" key="4">
    <source>
        <dbReference type="ARBA" id="ARBA00035206"/>
    </source>
</evidence>
<dbReference type="PROSITE" id="PS01108">
    <property type="entry name" value="RIBOSOMAL_L24"/>
    <property type="match status" value="1"/>
</dbReference>
<dbReference type="InterPro" id="IPR041988">
    <property type="entry name" value="Ribosomal_uL24_KOW"/>
</dbReference>
<evidence type="ECO:0000313" key="8">
    <source>
        <dbReference type="EMBL" id="AWB09867.1"/>
    </source>
</evidence>
<dbReference type="PANTHER" id="PTHR12903">
    <property type="entry name" value="MITOCHONDRIAL RIBOSOMAL PROTEIN L24"/>
    <property type="match status" value="1"/>
</dbReference>
<keyword evidence="9" id="KW-1185">Reference proteome</keyword>
<feature type="domain" description="KOW" evidence="7">
    <location>
        <begin position="12"/>
        <end position="39"/>
    </location>
</feature>
<comment type="function">
    <text evidence="5">One of the proteins that surrounds the polypeptide exit tunnel on the outside of the subunit.</text>
</comment>
<evidence type="ECO:0000313" key="9">
    <source>
        <dbReference type="Proteomes" id="UP000244792"/>
    </source>
</evidence>
<keyword evidence="5" id="KW-0699">rRNA-binding</keyword>
<dbReference type="NCBIfam" id="TIGR01079">
    <property type="entry name" value="rplX_bact"/>
    <property type="match status" value="1"/>
</dbReference>
<dbReference type="GO" id="GO:0003735">
    <property type="term" value="F:structural constituent of ribosome"/>
    <property type="evidence" value="ECO:0007669"/>
    <property type="project" value="InterPro"/>
</dbReference>
<evidence type="ECO:0000256" key="2">
    <source>
        <dbReference type="ARBA" id="ARBA00022980"/>
    </source>
</evidence>
<dbReference type="GO" id="GO:1990904">
    <property type="term" value="C:ribonucleoprotein complex"/>
    <property type="evidence" value="ECO:0007669"/>
    <property type="project" value="UniProtKB-KW"/>
</dbReference>
<dbReference type="Pfam" id="PF17136">
    <property type="entry name" value="ribosomal_L24"/>
    <property type="match status" value="1"/>
</dbReference>
<dbReference type="SUPFAM" id="SSF50104">
    <property type="entry name" value="Translation proteins SH3-like domain"/>
    <property type="match status" value="1"/>
</dbReference>
<dbReference type="GO" id="GO:0006412">
    <property type="term" value="P:translation"/>
    <property type="evidence" value="ECO:0007669"/>
    <property type="project" value="UniProtKB-UniRule"/>
</dbReference>
<accession>A0A2R4VZA4</accession>
<dbReference type="RefSeq" id="WP_108308705.1">
    <property type="nucleotide sequence ID" value="NZ_CP020921.1"/>
</dbReference>
<dbReference type="InterPro" id="IPR005824">
    <property type="entry name" value="KOW"/>
</dbReference>
<dbReference type="InterPro" id="IPR008991">
    <property type="entry name" value="Translation_prot_SH3-like_sf"/>
</dbReference>
<dbReference type="OrthoDB" id="9807419at2"/>
<comment type="function">
    <text evidence="5">One of two assembly initiator proteins, it binds directly to the 5'-end of the 23S rRNA, where it nucleates assembly of the 50S subunit.</text>
</comment>
<dbReference type="AlphaFoldDB" id="A0A2R4VZA4"/>
<dbReference type="SMART" id="SM00739">
    <property type="entry name" value="KOW"/>
    <property type="match status" value="1"/>
</dbReference>
<comment type="similarity">
    <text evidence="1 5 6">Belongs to the universal ribosomal protein uL24 family.</text>
</comment>
<sequence>MKNKLVEKSKLNVIKDDNVLIISGKDKGKQGKIIKSIPDKKMVIVEGANIVTRHTKPSAKGRGGIQKIPAPLSVSKVMLICPKCKKPTRVKHKIDSEGKKHRYCSHCNEVFD</sequence>
<dbReference type="InterPro" id="IPR003256">
    <property type="entry name" value="Ribosomal_uL24"/>
</dbReference>
<evidence type="ECO:0000256" key="3">
    <source>
        <dbReference type="ARBA" id="ARBA00023274"/>
    </source>
</evidence>
<dbReference type="Proteomes" id="UP000244792">
    <property type="component" value="Chromosome"/>
</dbReference>
<dbReference type="CDD" id="cd06089">
    <property type="entry name" value="KOW_RPL26"/>
    <property type="match status" value="1"/>
</dbReference>
<keyword evidence="2 5" id="KW-0689">Ribosomal protein</keyword>
<keyword evidence="5" id="KW-0694">RNA-binding</keyword>
<name>A0A2R4VZA4_THEAF</name>
<dbReference type="InterPro" id="IPR014722">
    <property type="entry name" value="Rib_uL2_dom2"/>
</dbReference>
<evidence type="ECO:0000256" key="1">
    <source>
        <dbReference type="ARBA" id="ARBA00010618"/>
    </source>
</evidence>
<evidence type="ECO:0000256" key="6">
    <source>
        <dbReference type="RuleBase" id="RU003477"/>
    </source>
</evidence>
<dbReference type="EMBL" id="CP020921">
    <property type="protein sequence ID" value="AWB09867.1"/>
    <property type="molecule type" value="Genomic_DNA"/>
</dbReference>
<dbReference type="Gene3D" id="2.30.30.30">
    <property type="match status" value="1"/>
</dbReference>
<proteinExistence type="inferred from homology"/>
<dbReference type="InterPro" id="IPR005825">
    <property type="entry name" value="Ribosomal_uL24_CS"/>
</dbReference>
<dbReference type="HAMAP" id="MF_01326_B">
    <property type="entry name" value="Ribosomal_uL24_B"/>
    <property type="match status" value="1"/>
</dbReference>
<organism evidence="8 9">
    <name type="scientific">Thermodesulfobium acidiphilum</name>
    <dbReference type="NCBI Taxonomy" id="1794699"/>
    <lineage>
        <taxon>Bacteria</taxon>
        <taxon>Pseudomonadati</taxon>
        <taxon>Thermodesulfobiota</taxon>
        <taxon>Thermodesulfobiia</taxon>
        <taxon>Thermodesulfobiales</taxon>
        <taxon>Thermodesulfobiaceae</taxon>
        <taxon>Thermodesulfobium</taxon>
    </lineage>
</organism>
<protein>
    <recommendedName>
        <fullName evidence="4 5">Large ribosomal subunit protein uL24</fullName>
    </recommendedName>
</protein>
<dbReference type="GO" id="GO:0005840">
    <property type="term" value="C:ribosome"/>
    <property type="evidence" value="ECO:0007669"/>
    <property type="project" value="UniProtKB-KW"/>
</dbReference>
<evidence type="ECO:0000256" key="5">
    <source>
        <dbReference type="HAMAP-Rule" id="MF_01326"/>
    </source>
</evidence>
<dbReference type="Pfam" id="PF00467">
    <property type="entry name" value="KOW"/>
    <property type="match status" value="1"/>
</dbReference>
<gene>
    <name evidence="5" type="primary">rplX</name>
    <name evidence="8" type="ORF">TDSAC_0492</name>
</gene>
<evidence type="ECO:0000259" key="7">
    <source>
        <dbReference type="SMART" id="SM00739"/>
    </source>
</evidence>